<feature type="compositionally biased region" description="Acidic residues" evidence="1">
    <location>
        <begin position="1273"/>
        <end position="1291"/>
    </location>
</feature>
<dbReference type="GO" id="GO:0010032">
    <property type="term" value="P:meiotic chromosome condensation"/>
    <property type="evidence" value="ECO:0007669"/>
    <property type="project" value="TreeGrafter"/>
</dbReference>
<dbReference type="SUPFAM" id="SSF48371">
    <property type="entry name" value="ARM repeat"/>
    <property type="match status" value="1"/>
</dbReference>
<protein>
    <submittedName>
        <fullName evidence="2">Uncharacterized protein</fullName>
    </submittedName>
</protein>
<dbReference type="VEuPathDB" id="VectorBase:AEPI002340"/>
<accession>A0A182P5Z9</accession>
<evidence type="ECO:0000313" key="3">
    <source>
        <dbReference type="Proteomes" id="UP000075885"/>
    </source>
</evidence>
<evidence type="ECO:0000256" key="1">
    <source>
        <dbReference type="SAM" id="MobiDB-lite"/>
    </source>
</evidence>
<dbReference type="GO" id="GO:0007076">
    <property type="term" value="P:mitotic chromosome condensation"/>
    <property type="evidence" value="ECO:0007669"/>
    <property type="project" value="InterPro"/>
</dbReference>
<organism evidence="2 3">
    <name type="scientific">Anopheles epiroticus</name>
    <dbReference type="NCBI Taxonomy" id="199890"/>
    <lineage>
        <taxon>Eukaryota</taxon>
        <taxon>Metazoa</taxon>
        <taxon>Ecdysozoa</taxon>
        <taxon>Arthropoda</taxon>
        <taxon>Hexapoda</taxon>
        <taxon>Insecta</taxon>
        <taxon>Pterygota</taxon>
        <taxon>Neoptera</taxon>
        <taxon>Endopterygota</taxon>
        <taxon>Diptera</taxon>
        <taxon>Nematocera</taxon>
        <taxon>Culicoidea</taxon>
        <taxon>Culicidae</taxon>
        <taxon>Anophelinae</taxon>
        <taxon>Anopheles</taxon>
    </lineage>
</organism>
<reference evidence="3" key="1">
    <citation type="submission" date="2013-03" db="EMBL/GenBank/DDBJ databases">
        <title>The Genome Sequence of Anopheles epiroticus epiroticus2.</title>
        <authorList>
            <consortium name="The Broad Institute Genomics Platform"/>
            <person name="Neafsey D.E."/>
            <person name="Howell P."/>
            <person name="Walker B."/>
            <person name="Young S.K."/>
            <person name="Zeng Q."/>
            <person name="Gargeya S."/>
            <person name="Fitzgerald M."/>
            <person name="Haas B."/>
            <person name="Abouelleil A."/>
            <person name="Allen A.W."/>
            <person name="Alvarado L."/>
            <person name="Arachchi H.M."/>
            <person name="Berlin A.M."/>
            <person name="Chapman S.B."/>
            <person name="Gainer-Dewar J."/>
            <person name="Goldberg J."/>
            <person name="Griggs A."/>
            <person name="Gujja S."/>
            <person name="Hansen M."/>
            <person name="Howarth C."/>
            <person name="Imamovic A."/>
            <person name="Ireland A."/>
            <person name="Larimer J."/>
            <person name="McCowan C."/>
            <person name="Murphy C."/>
            <person name="Pearson M."/>
            <person name="Poon T.W."/>
            <person name="Priest M."/>
            <person name="Roberts A."/>
            <person name="Saif S."/>
            <person name="Shea T."/>
            <person name="Sisk P."/>
            <person name="Sykes S."/>
            <person name="Wortman J."/>
            <person name="Nusbaum C."/>
            <person name="Birren B."/>
        </authorList>
    </citation>
    <scope>NUCLEOTIDE SEQUENCE [LARGE SCALE GENOMIC DNA]</scope>
    <source>
        <strain evidence="3">Epiroticus2</strain>
    </source>
</reference>
<dbReference type="GO" id="GO:0000779">
    <property type="term" value="C:condensed chromosome, centromeric region"/>
    <property type="evidence" value="ECO:0007669"/>
    <property type="project" value="TreeGrafter"/>
</dbReference>
<dbReference type="PANTHER" id="PTHR14222">
    <property type="entry name" value="CONDENSIN"/>
    <property type="match status" value="1"/>
</dbReference>
<proteinExistence type="predicted"/>
<feature type="region of interest" description="Disordered" evidence="1">
    <location>
        <begin position="505"/>
        <end position="526"/>
    </location>
</feature>
<dbReference type="GO" id="GO:0042393">
    <property type="term" value="F:histone binding"/>
    <property type="evidence" value="ECO:0007669"/>
    <property type="project" value="TreeGrafter"/>
</dbReference>
<dbReference type="GO" id="GO:0000796">
    <property type="term" value="C:condensin complex"/>
    <property type="evidence" value="ECO:0007669"/>
    <property type="project" value="TreeGrafter"/>
</dbReference>
<dbReference type="PANTHER" id="PTHR14222:SF1">
    <property type="entry name" value="CONDENSIN-2 COMPLEX SUBUNIT D3"/>
    <property type="match status" value="1"/>
</dbReference>
<sequence length="1291" mass="147392">MAPTHVHLLLNQLPDYFDTEVSIEHIDRLCEEHENIITSSADHDENISDEEGNGTRLTNRKQDDLRNILMVKRAVNDSKLLDLMRDIVREVEEIRSTAGLYDQYDNWQYLSKKINIEHFLAFVYTMFCLAELYPTQAVYRKIAICSARLYIVLLSTPGQKQTTVFNECVFSKCLDVFKIVDHLHSSGHENVSQSKAKLASEENRLMLDYMSILDNIQLLLRCMTLKNCAASKIKFVEIFKSLLIYCIKRAQNRAVAEQLAEKIFITLSIICMPEHDDHNDCSITISMILNRTAVFYTSEYKNIPAACNMQNLFLRLLEQNPKDTCAVLSNFIKSVLTNPPKVFSRPDDYAILLEAAVRYELVMYRKCNVSIVDYLKQIETHSEVSTRINIVEMIARLAVVDCTVDWELFQSEISNIPREIELIKLLGNKLLEKANTVKLKAFQCLLKILQNGNKTMKRILRDAFYSPHADEDEKNYLQMNDVEELFQTAELELGISRNALNFRQQGSSSANKPLDDKGEMTSSTSLSCPKLSSDVAGIETIEELLASLPNTIYDGMLSPISAIRRVALSCLEYILELNRNRIDEPIFGYIITKLAKDPVMLLRRTTLNVLNKLIALYPNYLPLIKLWSKCLLFFLDDVDQKLKESAMESLKVNVFDNICRYEDSSSRKVFTPWMIVRAILVIGKINVLKSAVDTWIQKSILTPKNLSIIESHIFTVNCSEAWIILSIIANKMKSRNPDLVIKTMNDILQQDTYNSPICLQYILSVIKSWLSDFTRPGLNHLFKILSDLLRTGSTNISLVGDIYSLCCMIKQKADGIVDETWIAGIRDSSAEYLLHFRSHYISDHMANERFLISLLVYAEAVTDLYVKPDVSILNILLKYLSHIAADEKGPQTDQTRKINVTIIVLARFGLRDGSLATTVIADFNRILKFKYIHQSIICTLITAFADLCKRHTSLVDSSISTVIGQLSSQYLTVRSVALNNLNELILQDYVKMRGAVLLNILKLIIDENDHIAAQAFYVIQLYVNSKNEKLLKVSLLECVYVFNNYLQYAESDMFPASEIDGEECDLAGSDEESIRKRCAIYDFFIENIDDISLLKLLKNVNKIHQQLSKGKYVECSQGVGTLIDLLYVFKCMCTVRNRDKTKLAKSTTSPDDEMNADGNEGPSAKKSRLKATQTQHENEMITIVEKMIAVYYSFQQEVRKYVQKIEPSQMDLVNKRLEELALSIAGNFHGLVEFAKPMNFWRSLLKVIDSSHEGKRKQSRKQLPNKNKVENGSESEEDEELTDELLDAEIE</sequence>
<keyword evidence="3" id="KW-1185">Reference proteome</keyword>
<reference evidence="2" key="2">
    <citation type="submission" date="2020-05" db="UniProtKB">
        <authorList>
            <consortium name="EnsemblMetazoa"/>
        </authorList>
    </citation>
    <scope>IDENTIFICATION</scope>
    <source>
        <strain evidence="2">Epiroticus2</strain>
    </source>
</reference>
<feature type="region of interest" description="Disordered" evidence="1">
    <location>
        <begin position="1142"/>
        <end position="1173"/>
    </location>
</feature>
<evidence type="ECO:0000313" key="2">
    <source>
        <dbReference type="EnsemblMetazoa" id="AEPI002340-PA"/>
    </source>
</evidence>
<feature type="region of interest" description="Disordered" evidence="1">
    <location>
        <begin position="1251"/>
        <end position="1291"/>
    </location>
</feature>
<dbReference type="InterPro" id="IPR026971">
    <property type="entry name" value="CND1/NCAPD3"/>
</dbReference>
<dbReference type="InterPro" id="IPR016024">
    <property type="entry name" value="ARM-type_fold"/>
</dbReference>
<name>A0A182P5Z9_9DIPT</name>
<dbReference type="STRING" id="199890.A0A182P5Z9"/>
<dbReference type="EnsemblMetazoa" id="AEPI002340-RA">
    <property type="protein sequence ID" value="AEPI002340-PA"/>
    <property type="gene ID" value="AEPI002340"/>
</dbReference>
<dbReference type="Proteomes" id="UP000075885">
    <property type="component" value="Unassembled WGS sequence"/>
</dbReference>